<evidence type="ECO:0000256" key="9">
    <source>
        <dbReference type="PROSITE-ProRule" id="PRU01091"/>
    </source>
</evidence>
<dbReference type="Pfam" id="PF00486">
    <property type="entry name" value="Trans_reg_C"/>
    <property type="match status" value="1"/>
</dbReference>
<protein>
    <submittedName>
        <fullName evidence="13">Two-component system response regulator</fullName>
    </submittedName>
</protein>
<dbReference type="SUPFAM" id="SSF52172">
    <property type="entry name" value="CheY-like"/>
    <property type="match status" value="1"/>
</dbReference>
<name>A0A2A7SD30_BURGA</name>
<comment type="subcellular location">
    <subcellularLocation>
        <location evidence="1">Cytoplasm</location>
    </subcellularLocation>
</comment>
<dbReference type="SUPFAM" id="SSF46894">
    <property type="entry name" value="C-terminal effector domain of the bipartite response regulators"/>
    <property type="match status" value="1"/>
</dbReference>
<dbReference type="InterPro" id="IPR001789">
    <property type="entry name" value="Sig_transdc_resp-reg_receiver"/>
</dbReference>
<evidence type="ECO:0000313" key="14">
    <source>
        <dbReference type="Proteomes" id="UP000220629"/>
    </source>
</evidence>
<feature type="region of interest" description="Disordered" evidence="10">
    <location>
        <begin position="328"/>
        <end position="350"/>
    </location>
</feature>
<dbReference type="AlphaFoldDB" id="A0A2A7SD30"/>
<dbReference type="Proteomes" id="UP000220629">
    <property type="component" value="Unassembled WGS sequence"/>
</dbReference>
<evidence type="ECO:0000256" key="7">
    <source>
        <dbReference type="ARBA" id="ARBA00023163"/>
    </source>
</evidence>
<dbReference type="InterPro" id="IPR011006">
    <property type="entry name" value="CheY-like_superfamily"/>
</dbReference>
<dbReference type="PROSITE" id="PS50110">
    <property type="entry name" value="RESPONSE_REGULATORY"/>
    <property type="match status" value="1"/>
</dbReference>
<evidence type="ECO:0000259" key="12">
    <source>
        <dbReference type="PROSITE" id="PS51755"/>
    </source>
</evidence>
<gene>
    <name evidence="13" type="ORF">CRM94_04060</name>
</gene>
<reference evidence="14" key="1">
    <citation type="submission" date="2017-09" db="EMBL/GenBank/DDBJ databases">
        <title>FDA dAtabase for Regulatory Grade micrObial Sequences (FDA-ARGOS): Supporting development and validation of Infectious Disease Dx tests.</title>
        <authorList>
            <person name="Minogue T."/>
            <person name="Wolcott M."/>
            <person name="Wasieloski L."/>
            <person name="Aguilar W."/>
            <person name="Moore D."/>
            <person name="Tallon L."/>
            <person name="Sadzewicz L."/>
            <person name="Ott S."/>
            <person name="Zhao X."/>
            <person name="Nagaraj S."/>
            <person name="Vavikolanu K."/>
            <person name="Aluvathingal J."/>
            <person name="Nadendla S."/>
            <person name="Sichtig H."/>
        </authorList>
    </citation>
    <scope>NUCLEOTIDE SEQUENCE [LARGE SCALE GENOMIC DNA]</scope>
    <source>
        <strain evidence="14">FDAARGOS_390</strain>
    </source>
</reference>
<dbReference type="PANTHER" id="PTHR48111">
    <property type="entry name" value="REGULATOR OF RPOS"/>
    <property type="match status" value="1"/>
</dbReference>
<dbReference type="InterPro" id="IPR001867">
    <property type="entry name" value="OmpR/PhoB-type_DNA-bd"/>
</dbReference>
<dbReference type="GO" id="GO:0005829">
    <property type="term" value="C:cytosol"/>
    <property type="evidence" value="ECO:0007669"/>
    <property type="project" value="TreeGrafter"/>
</dbReference>
<dbReference type="Gene3D" id="1.10.10.10">
    <property type="entry name" value="Winged helix-like DNA-binding domain superfamily/Winged helix DNA-binding domain"/>
    <property type="match status" value="1"/>
</dbReference>
<dbReference type="GO" id="GO:0000976">
    <property type="term" value="F:transcription cis-regulatory region binding"/>
    <property type="evidence" value="ECO:0007669"/>
    <property type="project" value="TreeGrafter"/>
</dbReference>
<keyword evidence="4" id="KW-0902">Two-component regulatory system</keyword>
<keyword evidence="5" id="KW-0805">Transcription regulation</keyword>
<dbReference type="PANTHER" id="PTHR48111:SF35">
    <property type="entry name" value="TRANSCRIPTIONAL REGULATORY PROTEIN QSEB"/>
    <property type="match status" value="1"/>
</dbReference>
<dbReference type="CDD" id="cd00383">
    <property type="entry name" value="trans_reg_C"/>
    <property type="match status" value="1"/>
</dbReference>
<comment type="caution">
    <text evidence="13">The sequence shown here is derived from an EMBL/GenBank/DDBJ whole genome shotgun (WGS) entry which is preliminary data.</text>
</comment>
<dbReference type="InterPro" id="IPR036388">
    <property type="entry name" value="WH-like_DNA-bd_sf"/>
</dbReference>
<sequence>MKFAVLTPNVSMFERLRQHFLDASVECIQFDDDVALARGLYRDDYRVILVDAATGIDGTRTVFARRAFYGGRRAPLLVVGTFTDRDSLERAFDAGADDVVLAPFDRNELAARAFRAMRRVEAEPAPRDEQRVTLGAYTLDQQASTVQIAGRTVRVTTREFAIAWLLFSRAGEYVTRRQLAGAIWGSTEDIVGRRLEQHIYKLRRKLELTGESGVALRTMYAHGYRIEQTDGSALEASAQEEMQDDKLSALLEAAPGAALRAMAELVPACAPQSRPNAAPLPADRANVVAPGGGATVHARHSLTASLAQPWASYANPWHIGATMIAKSVRDDGTTSDQIRMPTLPGSRGEG</sequence>
<evidence type="ECO:0000256" key="5">
    <source>
        <dbReference type="ARBA" id="ARBA00023015"/>
    </source>
</evidence>
<dbReference type="EMBL" id="PDDY01000001">
    <property type="protein sequence ID" value="PEH41402.1"/>
    <property type="molecule type" value="Genomic_DNA"/>
</dbReference>
<accession>A0A2A7SD30</accession>
<evidence type="ECO:0000256" key="4">
    <source>
        <dbReference type="ARBA" id="ARBA00023012"/>
    </source>
</evidence>
<feature type="domain" description="Response regulatory" evidence="11">
    <location>
        <begin position="2"/>
        <end position="117"/>
    </location>
</feature>
<dbReference type="GO" id="GO:0006355">
    <property type="term" value="P:regulation of DNA-templated transcription"/>
    <property type="evidence" value="ECO:0007669"/>
    <property type="project" value="InterPro"/>
</dbReference>
<evidence type="ECO:0000256" key="10">
    <source>
        <dbReference type="SAM" id="MobiDB-lite"/>
    </source>
</evidence>
<dbReference type="PROSITE" id="PS51755">
    <property type="entry name" value="OMPR_PHOB"/>
    <property type="match status" value="1"/>
</dbReference>
<evidence type="ECO:0000256" key="2">
    <source>
        <dbReference type="ARBA" id="ARBA00022490"/>
    </source>
</evidence>
<evidence type="ECO:0000256" key="8">
    <source>
        <dbReference type="PROSITE-ProRule" id="PRU00169"/>
    </source>
</evidence>
<evidence type="ECO:0000256" key="3">
    <source>
        <dbReference type="ARBA" id="ARBA00022553"/>
    </source>
</evidence>
<dbReference type="SMART" id="SM00862">
    <property type="entry name" value="Trans_reg_C"/>
    <property type="match status" value="1"/>
</dbReference>
<keyword evidence="6 9" id="KW-0238">DNA-binding</keyword>
<dbReference type="GO" id="GO:0000156">
    <property type="term" value="F:phosphorelay response regulator activity"/>
    <property type="evidence" value="ECO:0007669"/>
    <property type="project" value="TreeGrafter"/>
</dbReference>
<evidence type="ECO:0000313" key="13">
    <source>
        <dbReference type="EMBL" id="PEH41402.1"/>
    </source>
</evidence>
<evidence type="ECO:0000256" key="1">
    <source>
        <dbReference type="ARBA" id="ARBA00004496"/>
    </source>
</evidence>
<proteinExistence type="predicted"/>
<organism evidence="13 14">
    <name type="scientific">Burkholderia gladioli</name>
    <name type="common">Pseudomonas marginata</name>
    <name type="synonym">Phytomonas marginata</name>
    <dbReference type="NCBI Taxonomy" id="28095"/>
    <lineage>
        <taxon>Bacteria</taxon>
        <taxon>Pseudomonadati</taxon>
        <taxon>Pseudomonadota</taxon>
        <taxon>Betaproteobacteria</taxon>
        <taxon>Burkholderiales</taxon>
        <taxon>Burkholderiaceae</taxon>
        <taxon>Burkholderia</taxon>
    </lineage>
</organism>
<feature type="domain" description="OmpR/PhoB-type" evidence="12">
    <location>
        <begin position="129"/>
        <end position="228"/>
    </location>
</feature>
<keyword evidence="2" id="KW-0963">Cytoplasm</keyword>
<keyword evidence="7" id="KW-0804">Transcription</keyword>
<dbReference type="Gene3D" id="3.40.50.2300">
    <property type="match status" value="1"/>
</dbReference>
<dbReference type="InterPro" id="IPR039420">
    <property type="entry name" value="WalR-like"/>
</dbReference>
<feature type="DNA-binding region" description="OmpR/PhoB-type" evidence="9">
    <location>
        <begin position="129"/>
        <end position="228"/>
    </location>
</feature>
<feature type="modified residue" description="4-aspartylphosphate" evidence="8">
    <location>
        <position position="51"/>
    </location>
</feature>
<dbReference type="GO" id="GO:0032993">
    <property type="term" value="C:protein-DNA complex"/>
    <property type="evidence" value="ECO:0007669"/>
    <property type="project" value="TreeGrafter"/>
</dbReference>
<dbReference type="InterPro" id="IPR016032">
    <property type="entry name" value="Sig_transdc_resp-reg_C-effctor"/>
</dbReference>
<keyword evidence="3 8" id="KW-0597">Phosphoprotein</keyword>
<evidence type="ECO:0000256" key="6">
    <source>
        <dbReference type="ARBA" id="ARBA00023125"/>
    </source>
</evidence>
<evidence type="ECO:0000259" key="11">
    <source>
        <dbReference type="PROSITE" id="PS50110"/>
    </source>
</evidence>